<dbReference type="Pfam" id="PF06429">
    <property type="entry name" value="Flg_bbr_C"/>
    <property type="match status" value="1"/>
</dbReference>
<feature type="domain" description="Flagellar hook-associated protein 1 D2-like" evidence="8">
    <location>
        <begin position="339"/>
        <end position="417"/>
    </location>
</feature>
<keyword evidence="11" id="KW-1185">Reference proteome</keyword>
<evidence type="ECO:0000259" key="8">
    <source>
        <dbReference type="Pfam" id="PF21158"/>
    </source>
</evidence>
<sequence length="639" mass="64937">MGNILSVGQSGLLAAQLGVTTTGHNIANAATPGYSRQIVVQTSAGGQSSGNGFVGQGTNVTAIQRVYDSYTANRVNASQTGKAGFDAYASQISQINNLLADSTTGLSPVLGDFFNNVQNLSANPGSSVQRQTLLSSADSLVARFQSLDGELSRISEGVNQQVIGTVSTINGYAKQIATLNDAIEKATSAAEGAPPNDLLDQRDLIVSELSKQVKVSVDNQPGSGYNVSFGSGQPLVIGTATYALQVVTSTTDQTKLEVGYQSGGVVLRLPDSAISGGTLGGLLDFRSTTLDPARNELGRVAVGLATAFNDQSKLGVDKNGQPGKDFFKIPGPQVSPSNTNTGNDVISATISNASSLTTSDYSIGFDGTNYNITRLADKKVVSTGAFPTAAIDGITFSKTAGSPPVALIAGDSFLVQPTLNGASGIKVALTNNSEIAAAAPIVTGAPAANGGNGTISAGTVDKSYLATPLASSVTLTYDSVTKLFTTSSSAPGFVSSTIAYTSGSNIVLGGATFQIAGAPATGDKFTIGPNTTGTGDGRNAVALGALQTARTLDNGTTSFSGAFGQLVNTIGNKTREVTANAAAEGTLLANAKAIQQSQSGVNLDEEASNLLRYQQAYQAAGKIMQTASTLFDVLLSLGR</sequence>
<evidence type="ECO:0000256" key="2">
    <source>
        <dbReference type="ARBA" id="ARBA00004613"/>
    </source>
</evidence>
<gene>
    <name evidence="10" type="primary">flgK</name>
    <name evidence="10" type="ORF">GCM10022212_07160</name>
</gene>
<evidence type="ECO:0000313" key="10">
    <source>
        <dbReference type="EMBL" id="GAA4015053.1"/>
    </source>
</evidence>
<dbReference type="InterPro" id="IPR049119">
    <property type="entry name" value="FlgK_D2-like"/>
</dbReference>
<comment type="subcellular location">
    <subcellularLocation>
        <location evidence="1">Bacterial flagellum</location>
    </subcellularLocation>
    <subcellularLocation>
        <location evidence="2">Secreted</location>
    </subcellularLocation>
</comment>
<keyword evidence="5" id="KW-0964">Secreted</keyword>
<dbReference type="InterPro" id="IPR053927">
    <property type="entry name" value="FlgK_helical"/>
</dbReference>
<evidence type="ECO:0000256" key="1">
    <source>
        <dbReference type="ARBA" id="ARBA00004365"/>
    </source>
</evidence>
<evidence type="ECO:0000256" key="6">
    <source>
        <dbReference type="ARBA" id="ARBA00023143"/>
    </source>
</evidence>
<dbReference type="InterPro" id="IPR010930">
    <property type="entry name" value="Flg_bb/hook_C_dom"/>
</dbReference>
<evidence type="ECO:0000256" key="4">
    <source>
        <dbReference type="ARBA" id="ARBA00016244"/>
    </source>
</evidence>
<keyword evidence="10" id="KW-0969">Cilium</keyword>
<name>A0ABP7SQF6_9BURK</name>
<dbReference type="Pfam" id="PF22638">
    <property type="entry name" value="FlgK_D1"/>
    <property type="match status" value="1"/>
</dbReference>
<feature type="domain" description="Flagellar hook-associated protein FlgK helical" evidence="9">
    <location>
        <begin position="92"/>
        <end position="327"/>
    </location>
</feature>
<dbReference type="RefSeq" id="WP_344761858.1">
    <property type="nucleotide sequence ID" value="NZ_BAAAZE010000005.1"/>
</dbReference>
<evidence type="ECO:0000259" key="9">
    <source>
        <dbReference type="Pfam" id="PF22638"/>
    </source>
</evidence>
<accession>A0ABP7SQF6</accession>
<evidence type="ECO:0000256" key="5">
    <source>
        <dbReference type="ARBA" id="ARBA00022525"/>
    </source>
</evidence>
<evidence type="ECO:0000313" key="11">
    <source>
        <dbReference type="Proteomes" id="UP001501353"/>
    </source>
</evidence>
<dbReference type="NCBIfam" id="TIGR02492">
    <property type="entry name" value="flgK_ends"/>
    <property type="match status" value="1"/>
</dbReference>
<dbReference type="PANTHER" id="PTHR30033">
    <property type="entry name" value="FLAGELLAR HOOK-ASSOCIATED PROTEIN 1"/>
    <property type="match status" value="1"/>
</dbReference>
<dbReference type="PANTHER" id="PTHR30033:SF1">
    <property type="entry name" value="FLAGELLAR HOOK-ASSOCIATED PROTEIN 1"/>
    <property type="match status" value="1"/>
</dbReference>
<proteinExistence type="inferred from homology"/>
<organism evidence="10 11">
    <name type="scientific">Actimicrobium antarcticum</name>
    <dbReference type="NCBI Taxonomy" id="1051899"/>
    <lineage>
        <taxon>Bacteria</taxon>
        <taxon>Pseudomonadati</taxon>
        <taxon>Pseudomonadota</taxon>
        <taxon>Betaproteobacteria</taxon>
        <taxon>Burkholderiales</taxon>
        <taxon>Oxalobacteraceae</taxon>
        <taxon>Actimicrobium</taxon>
    </lineage>
</organism>
<keyword evidence="10" id="KW-0282">Flagellum</keyword>
<dbReference type="EMBL" id="BAAAZE010000005">
    <property type="protein sequence ID" value="GAA4015053.1"/>
    <property type="molecule type" value="Genomic_DNA"/>
</dbReference>
<dbReference type="InterPro" id="IPR002371">
    <property type="entry name" value="FlgK"/>
</dbReference>
<keyword evidence="6" id="KW-0975">Bacterial flagellum</keyword>
<protein>
    <recommendedName>
        <fullName evidence="4">Flagellar hook-associated protein 1</fullName>
    </recommendedName>
</protein>
<dbReference type="PRINTS" id="PR01005">
    <property type="entry name" value="FLGHOOKAP1"/>
</dbReference>
<evidence type="ECO:0000256" key="3">
    <source>
        <dbReference type="ARBA" id="ARBA00009677"/>
    </source>
</evidence>
<comment type="similarity">
    <text evidence="3">Belongs to the flagella basal body rod proteins family.</text>
</comment>
<comment type="caution">
    <text evidence="10">The sequence shown here is derived from an EMBL/GenBank/DDBJ whole genome shotgun (WGS) entry which is preliminary data.</text>
</comment>
<dbReference type="SUPFAM" id="SSF64518">
    <property type="entry name" value="Phase 1 flagellin"/>
    <property type="match status" value="1"/>
</dbReference>
<reference evidence="11" key="1">
    <citation type="journal article" date="2019" name="Int. J. Syst. Evol. Microbiol.">
        <title>The Global Catalogue of Microorganisms (GCM) 10K type strain sequencing project: providing services to taxonomists for standard genome sequencing and annotation.</title>
        <authorList>
            <consortium name="The Broad Institute Genomics Platform"/>
            <consortium name="The Broad Institute Genome Sequencing Center for Infectious Disease"/>
            <person name="Wu L."/>
            <person name="Ma J."/>
        </authorList>
    </citation>
    <scope>NUCLEOTIDE SEQUENCE [LARGE SCALE GENOMIC DNA]</scope>
    <source>
        <strain evidence="11">JCM 16673</strain>
    </source>
</reference>
<dbReference type="Proteomes" id="UP001501353">
    <property type="component" value="Unassembled WGS sequence"/>
</dbReference>
<dbReference type="Pfam" id="PF21158">
    <property type="entry name" value="flgK_1st_1"/>
    <property type="match status" value="1"/>
</dbReference>
<evidence type="ECO:0000259" key="7">
    <source>
        <dbReference type="Pfam" id="PF06429"/>
    </source>
</evidence>
<feature type="domain" description="Flagellar basal-body/hook protein C-terminal" evidence="7">
    <location>
        <begin position="597"/>
        <end position="637"/>
    </location>
</feature>
<keyword evidence="10" id="KW-0966">Cell projection</keyword>